<dbReference type="PATRIC" id="fig|1345023.5.peg.299"/>
<organism evidence="1 2">
    <name type="scientific">Exiguobacterium chiriqhucha RW-2</name>
    <dbReference type="NCBI Taxonomy" id="1345023"/>
    <lineage>
        <taxon>Bacteria</taxon>
        <taxon>Bacillati</taxon>
        <taxon>Bacillota</taxon>
        <taxon>Bacilli</taxon>
        <taxon>Bacillales</taxon>
        <taxon>Bacillales Family XII. Incertae Sedis</taxon>
        <taxon>Exiguobacterium</taxon>
    </lineage>
</organism>
<protein>
    <submittedName>
        <fullName evidence="1">Uncharacterized protein</fullName>
    </submittedName>
</protein>
<sequence length="288" mass="34225">MNELTRENIFLFMINNIDEVDIGSFSESNYIKEIYEINLIVLNEIEEKFYSSTPNFNIDLINQLEINITNIEDLTKNNNFELSNDLIKKLITDLTVFNNNNYENKMKSQNLFNKLLKILMDWSDKALKRKFNNIRNHVKSFNDKNYKKIFLSYAFEDHLYTLALFYYFYSNQLYLYVDWLINDEIPKTDYLKRNLFDNLSDSEQLLFLQSPNMELNIQGNPSIKAWCAWELGSFFYKTNSQFSGNPYNYDSSRKYKFFINIYRTNASKSHRILEGLTELSGISPNGLT</sequence>
<gene>
    <name evidence="1" type="ORF">M467_13055</name>
</gene>
<dbReference type="InterPro" id="IPR035897">
    <property type="entry name" value="Toll_tir_struct_dom_sf"/>
</dbReference>
<keyword evidence="2" id="KW-1185">Reference proteome</keyword>
<dbReference type="EMBL" id="ATCL01000009">
    <property type="protein sequence ID" value="ERG68204.1"/>
    <property type="molecule type" value="Genomic_DNA"/>
</dbReference>
<evidence type="ECO:0000313" key="2">
    <source>
        <dbReference type="Proteomes" id="UP000016464"/>
    </source>
</evidence>
<evidence type="ECO:0000313" key="1">
    <source>
        <dbReference type="EMBL" id="ERG68204.1"/>
    </source>
</evidence>
<dbReference type="Gene3D" id="3.40.50.10140">
    <property type="entry name" value="Toll/interleukin-1 receptor homology (TIR) domain"/>
    <property type="match status" value="1"/>
</dbReference>
<dbReference type="eggNOG" id="ENOG5033BHR">
    <property type="taxonomic scope" value="Bacteria"/>
</dbReference>
<dbReference type="OrthoDB" id="3036086at2"/>
<reference evidence="1 2" key="1">
    <citation type="journal article" date="2013" name="Genome Announc.">
        <title>Draft Genome Sequence of Exiguobacterium pavilionensis Strain RW-2, with Wide Thermal, Salinity, and pH Tolerance, Isolated from Modern Freshwater Microbialites.</title>
        <authorList>
            <person name="White R.A.III."/>
            <person name="Grassa C.J."/>
            <person name="Suttle C.A."/>
        </authorList>
    </citation>
    <scope>NUCLEOTIDE SEQUENCE [LARGE SCALE GENOMIC DNA]</scope>
    <source>
        <strain evidence="1 2">RW-2</strain>
    </source>
</reference>
<comment type="caution">
    <text evidence="1">The sequence shown here is derived from an EMBL/GenBank/DDBJ whole genome shotgun (WGS) entry which is preliminary data.</text>
</comment>
<dbReference type="RefSeq" id="WP_021065466.1">
    <property type="nucleotide sequence ID" value="NZ_ATCL01000009.1"/>
</dbReference>
<proteinExistence type="predicted"/>
<accession>U1LZM5</accession>
<dbReference type="Proteomes" id="UP000016464">
    <property type="component" value="Unassembled WGS sequence"/>
</dbReference>
<dbReference type="AlphaFoldDB" id="U1LZM5"/>
<name>U1LZM5_9BACL</name>